<organism evidence="6 7">
    <name type="scientific">Pantoea nemavictus</name>
    <dbReference type="NCBI Taxonomy" id="2726955"/>
    <lineage>
        <taxon>Bacteria</taxon>
        <taxon>Pseudomonadati</taxon>
        <taxon>Pseudomonadota</taxon>
        <taxon>Gammaproteobacteria</taxon>
        <taxon>Enterobacterales</taxon>
        <taxon>Erwiniaceae</taxon>
        <taxon>Pantoea</taxon>
    </lineage>
</organism>
<gene>
    <name evidence="5" type="primary">fliE</name>
    <name evidence="6" type="ORF">WH298_06450</name>
</gene>
<evidence type="ECO:0000313" key="6">
    <source>
        <dbReference type="EMBL" id="MEJ5044851.1"/>
    </source>
</evidence>
<dbReference type="Pfam" id="PF02049">
    <property type="entry name" value="FliE"/>
    <property type="match status" value="1"/>
</dbReference>
<reference evidence="6 7" key="1">
    <citation type="submission" date="2023-12" db="EMBL/GenBank/DDBJ databases">
        <title>Gut-associated functions are favored during microbiome assembly across C. elegans life.</title>
        <authorList>
            <person name="Zimmermann J."/>
        </authorList>
    </citation>
    <scope>NUCLEOTIDE SEQUENCE [LARGE SCALE GENOMIC DNA]</scope>
    <source>
        <strain evidence="6 7">BIGb0393</strain>
    </source>
</reference>
<dbReference type="PANTHER" id="PTHR34653:SF1">
    <property type="entry name" value="FLAGELLAR HOOK-BASAL BODY COMPLEX PROTEIN FLIE"/>
    <property type="match status" value="1"/>
</dbReference>
<evidence type="ECO:0000256" key="4">
    <source>
        <dbReference type="ARBA" id="ARBA00023143"/>
    </source>
</evidence>
<name>A0ABU8PRZ0_9GAMM</name>
<evidence type="ECO:0000256" key="3">
    <source>
        <dbReference type="ARBA" id="ARBA00018024"/>
    </source>
</evidence>
<dbReference type="PANTHER" id="PTHR34653">
    <property type="match status" value="1"/>
</dbReference>
<evidence type="ECO:0000256" key="1">
    <source>
        <dbReference type="ARBA" id="ARBA00004117"/>
    </source>
</evidence>
<proteinExistence type="inferred from homology"/>
<evidence type="ECO:0000256" key="2">
    <source>
        <dbReference type="ARBA" id="ARBA00009272"/>
    </source>
</evidence>
<comment type="similarity">
    <text evidence="2 5">Belongs to the FliE family.</text>
</comment>
<evidence type="ECO:0000256" key="5">
    <source>
        <dbReference type="HAMAP-Rule" id="MF_00724"/>
    </source>
</evidence>
<dbReference type="HAMAP" id="MF_00724">
    <property type="entry name" value="FliE"/>
    <property type="match status" value="1"/>
</dbReference>
<dbReference type="InterPro" id="IPR001624">
    <property type="entry name" value="FliE"/>
</dbReference>
<comment type="caution">
    <text evidence="6">The sequence shown here is derived from an EMBL/GenBank/DDBJ whole genome shotgun (WGS) entry which is preliminary data.</text>
</comment>
<dbReference type="EMBL" id="JBBGZW010000001">
    <property type="protein sequence ID" value="MEJ5044851.1"/>
    <property type="molecule type" value="Genomic_DNA"/>
</dbReference>
<protein>
    <recommendedName>
        <fullName evidence="3 5">Flagellar hook-basal body complex protein FliE</fullName>
    </recommendedName>
</protein>
<dbReference type="RefSeq" id="WP_009128111.1">
    <property type="nucleotide sequence ID" value="NZ_JACAWY010000001.1"/>
</dbReference>
<dbReference type="PRINTS" id="PR01006">
    <property type="entry name" value="FLGHOOKFLIE"/>
</dbReference>
<dbReference type="Proteomes" id="UP001362100">
    <property type="component" value="Unassembled WGS sequence"/>
</dbReference>
<keyword evidence="6" id="KW-0966">Cell projection</keyword>
<keyword evidence="6" id="KW-0969">Cilium</keyword>
<keyword evidence="4 5" id="KW-0975">Bacterial flagellum</keyword>
<evidence type="ECO:0000313" key="7">
    <source>
        <dbReference type="Proteomes" id="UP001362100"/>
    </source>
</evidence>
<keyword evidence="6" id="KW-0282">Flagellum</keyword>
<comment type="subcellular location">
    <subcellularLocation>
        <location evidence="1 5">Bacterial flagellum basal body</location>
    </subcellularLocation>
</comment>
<sequence length="113" mass="11990">MLDKLPAIGVQGNMLAEMQRMQLQAQTSPIAPAGQTVSLGTPSFTDVLKGAVGNVDRQQQVASQKQTAIDMGLSDDLSGAMIESQKASVAFSALMQVRNKLQQGFDEVINSPL</sequence>
<keyword evidence="7" id="KW-1185">Reference proteome</keyword>
<accession>A0ABU8PRZ0</accession>